<reference evidence="1" key="2">
    <citation type="journal article" date="2015" name="Data Brief">
        <title>Shoot transcriptome of the giant reed, Arundo donax.</title>
        <authorList>
            <person name="Barrero R.A."/>
            <person name="Guerrero F.D."/>
            <person name="Moolhuijzen P."/>
            <person name="Goolsby J.A."/>
            <person name="Tidwell J."/>
            <person name="Bellgard S.E."/>
            <person name="Bellgard M.I."/>
        </authorList>
    </citation>
    <scope>NUCLEOTIDE SEQUENCE</scope>
    <source>
        <tissue evidence="1">Shoot tissue taken approximately 20 cm above the soil surface</tissue>
    </source>
</reference>
<name>A0A0A9GY20_ARUDO</name>
<accession>A0A0A9GY20</accession>
<evidence type="ECO:0000313" key="1">
    <source>
        <dbReference type="EMBL" id="JAE29422.1"/>
    </source>
</evidence>
<dbReference type="AlphaFoldDB" id="A0A0A9GY20"/>
<dbReference type="EMBL" id="GBRH01168474">
    <property type="protein sequence ID" value="JAE29422.1"/>
    <property type="molecule type" value="Transcribed_RNA"/>
</dbReference>
<proteinExistence type="predicted"/>
<organism evidence="1">
    <name type="scientific">Arundo donax</name>
    <name type="common">Giant reed</name>
    <name type="synonym">Donax arundinaceus</name>
    <dbReference type="NCBI Taxonomy" id="35708"/>
    <lineage>
        <taxon>Eukaryota</taxon>
        <taxon>Viridiplantae</taxon>
        <taxon>Streptophyta</taxon>
        <taxon>Embryophyta</taxon>
        <taxon>Tracheophyta</taxon>
        <taxon>Spermatophyta</taxon>
        <taxon>Magnoliopsida</taxon>
        <taxon>Liliopsida</taxon>
        <taxon>Poales</taxon>
        <taxon>Poaceae</taxon>
        <taxon>PACMAD clade</taxon>
        <taxon>Arundinoideae</taxon>
        <taxon>Arundineae</taxon>
        <taxon>Arundo</taxon>
    </lineage>
</organism>
<sequence length="60" mass="6856">MQNSNSLNALSNCPLITWNGEHEIFAQFSFTIRYTSTSHDEKLTSSILEIDSQLSRFGHH</sequence>
<protein>
    <submittedName>
        <fullName evidence="1">Uncharacterized protein</fullName>
    </submittedName>
</protein>
<reference evidence="1" key="1">
    <citation type="submission" date="2014-09" db="EMBL/GenBank/DDBJ databases">
        <authorList>
            <person name="Magalhaes I.L.F."/>
            <person name="Oliveira U."/>
            <person name="Santos F.R."/>
            <person name="Vidigal T.H.D.A."/>
            <person name="Brescovit A.D."/>
            <person name="Santos A.J."/>
        </authorList>
    </citation>
    <scope>NUCLEOTIDE SEQUENCE</scope>
    <source>
        <tissue evidence="1">Shoot tissue taken approximately 20 cm above the soil surface</tissue>
    </source>
</reference>